<evidence type="ECO:0000313" key="1">
    <source>
        <dbReference type="EMBL" id="MCU6724523.1"/>
    </source>
</evidence>
<dbReference type="SUPFAM" id="SSF103642">
    <property type="entry name" value="Sec-C motif"/>
    <property type="match status" value="1"/>
</dbReference>
<dbReference type="Gene3D" id="3.10.450.50">
    <property type="match status" value="1"/>
</dbReference>
<dbReference type="Proteomes" id="UP001652338">
    <property type="component" value="Unassembled WGS sequence"/>
</dbReference>
<protein>
    <submittedName>
        <fullName evidence="1">SEC-C metal-binding domain-containing protein</fullName>
    </submittedName>
</protein>
<keyword evidence="2" id="KW-1185">Reference proteome</keyword>
<dbReference type="InterPro" id="IPR004027">
    <property type="entry name" value="SEC_C_motif"/>
</dbReference>
<name>A0ABT2SJ77_9FIRM</name>
<organism evidence="1 2">
    <name type="scientific">Muricoprocola aceti</name>
    <dbReference type="NCBI Taxonomy" id="2981772"/>
    <lineage>
        <taxon>Bacteria</taxon>
        <taxon>Bacillati</taxon>
        <taxon>Bacillota</taxon>
        <taxon>Clostridia</taxon>
        <taxon>Lachnospirales</taxon>
        <taxon>Lachnospiraceae</taxon>
        <taxon>Muricoprocola</taxon>
    </lineage>
</organism>
<sequence length="507" mass="59210">MNTREERKKQIKKQLNSMKAAEVKMYHFLLRKTFLSNQDFRIAADGSWEEMTDIIGEQTKQKIDFPMTEIANKELTDIWNLMEQEDFDQKKLKKAECIEQMLTVLSDDTMFEGFCLAFYGEDEEMEMLCRMWNCEEAYLTLASDPVYQKRKAYQKMIRRYTKASVNLYGIVHVLDVEKILMDYEKNFMEQMDGFERVEGCYRNTVMYQPRYHCSCVFQNVIGNGIPDVLTSMDGLVMHMCFKEEYLAETDRMMEHFQAYQGRELGEKELDEFFFGKAEESAYRRLLIARMDKPPYSPDKNEFLKYEDENYREENSSEKQLKRYLAKNYRRNFGKVADKLGMTADQCINDFVEEIYQHTSDRGSLEPKDPNEVIEFVFAGLQGYEISMDINRMNEILSYVMQMVNSVRLWSNNGYTPMELAKMHPVNPENLTVVPGSTMAAEGLKEIEEDLKRMGIQVDTQQTATEVPSFSYPNGLNGTVVKGTKKVYPNDPCPCGSGKKFKKCCGKR</sequence>
<gene>
    <name evidence="1" type="ORF">OCV47_03960</name>
</gene>
<proteinExistence type="predicted"/>
<reference evidence="1 2" key="1">
    <citation type="journal article" date="2021" name="ISME Commun">
        <title>Automated analysis of genomic sequences facilitates high-throughput and comprehensive description of bacteria.</title>
        <authorList>
            <person name="Hitch T.C.A."/>
        </authorList>
    </citation>
    <scope>NUCLEOTIDE SEQUENCE [LARGE SCALE GENOMIC DNA]</scope>
    <source>
        <strain evidence="1 2">Sanger_29</strain>
    </source>
</reference>
<evidence type="ECO:0000313" key="2">
    <source>
        <dbReference type="Proteomes" id="UP001652338"/>
    </source>
</evidence>
<dbReference type="Pfam" id="PF02810">
    <property type="entry name" value="SEC-C"/>
    <property type="match status" value="1"/>
</dbReference>
<accession>A0ABT2SJ77</accession>
<dbReference type="EMBL" id="JAOQKE010000003">
    <property type="protein sequence ID" value="MCU6724523.1"/>
    <property type="molecule type" value="Genomic_DNA"/>
</dbReference>
<comment type="caution">
    <text evidence="1">The sequence shown here is derived from an EMBL/GenBank/DDBJ whole genome shotgun (WGS) entry which is preliminary data.</text>
</comment>